<evidence type="ECO:0000313" key="10">
    <source>
        <dbReference type="RefSeq" id="XP_030755112.1"/>
    </source>
</evidence>
<gene>
    <name evidence="10" type="primary">LOC115881674</name>
</gene>
<dbReference type="InParanoid" id="A0A6J2XU69"/>
<dbReference type="GO" id="GO:0005634">
    <property type="term" value="C:nucleus"/>
    <property type="evidence" value="ECO:0007669"/>
    <property type="project" value="UniProtKB-SubCell"/>
</dbReference>
<dbReference type="PANTHER" id="PTHR23234:SF10">
    <property type="entry name" value="RIKEN CDNA 6720489N17 GENE-RELATED"/>
    <property type="match status" value="1"/>
</dbReference>
<evidence type="ECO:0000256" key="5">
    <source>
        <dbReference type="ARBA" id="ARBA00022833"/>
    </source>
</evidence>
<feature type="domain" description="C2H2-type" evidence="8">
    <location>
        <begin position="334"/>
        <end position="361"/>
    </location>
</feature>
<evidence type="ECO:0000256" key="4">
    <source>
        <dbReference type="ARBA" id="ARBA00022771"/>
    </source>
</evidence>
<dbReference type="FunFam" id="3.30.160.60:FF:000145">
    <property type="entry name" value="Zinc finger protein 574"/>
    <property type="match status" value="1"/>
</dbReference>
<keyword evidence="9" id="KW-1185">Reference proteome</keyword>
<evidence type="ECO:0000313" key="9">
    <source>
        <dbReference type="Proteomes" id="UP000504635"/>
    </source>
</evidence>
<evidence type="ECO:0000256" key="1">
    <source>
        <dbReference type="ARBA" id="ARBA00004123"/>
    </source>
</evidence>
<dbReference type="SMART" id="SM00868">
    <property type="entry name" value="zf-AD"/>
    <property type="match status" value="2"/>
</dbReference>
<comment type="subcellular location">
    <subcellularLocation>
        <location evidence="1">Nucleus</location>
    </subcellularLocation>
</comment>
<sequence length="484" mass="57680">MPESFQVCCVCLNKCQSVQNINENLHGDAKYIEKLQVCVPNEIWHDDFNICNGCVDKLNTAYTFIQLCVKSEKYRKGQLQVIKQSKEPTPTRFICQECNKSFRLKRTLSSHITRIHRKHRYNLKKESEICDPVVIDPVKRESFLNEIDKDGKKDIVNEHQYSDNIKFDVENDIKEDFNDCNNSDLENRNSSYSSDEELKKKKKIYKGKKRGPKYKGPKKCDFCELLFARSDRYVQHLRSKHTFEKPFQCDLCDSKYFSSYNLNVHKRKHTNEKPFVCAACGKKFRSSTDLWQHNKIHDRVRQYPCTECDRSFKTHSNLRTHKLQMHQDPLLWKHVCPVCGKKFPLNNNLVKHMRRHEGIKPFACHLCEKRFVEKIDMQTHLLSHSDERLFQCHLCTKEYKKKETLRRHLKAEHDTGNYRIKQPEKKICCPMCPKVFAFNNKLQRHILTHTGEKPVKCEFCEKRFRDNYDRNVHLRKGHNMEPQF</sequence>
<feature type="domain" description="C2H2-type" evidence="8">
    <location>
        <begin position="303"/>
        <end position="326"/>
    </location>
</feature>
<feature type="domain" description="C2H2-type" evidence="8">
    <location>
        <begin position="93"/>
        <end position="121"/>
    </location>
</feature>
<dbReference type="FunFam" id="3.30.160.60:FF:000202">
    <property type="entry name" value="Zinc finger protein 574"/>
    <property type="match status" value="1"/>
</dbReference>
<accession>A0A6J2XU69</accession>
<feature type="domain" description="C2H2-type" evidence="8">
    <location>
        <begin position="218"/>
        <end position="246"/>
    </location>
</feature>
<dbReference type="SUPFAM" id="SSF57716">
    <property type="entry name" value="Glucocorticoid receptor-like (DNA-binding domain)"/>
    <property type="match status" value="1"/>
</dbReference>
<dbReference type="InterPro" id="IPR012934">
    <property type="entry name" value="Znf_AD"/>
</dbReference>
<dbReference type="RefSeq" id="XP_030755112.1">
    <property type="nucleotide sequence ID" value="XM_030899252.1"/>
</dbReference>
<dbReference type="Proteomes" id="UP000504635">
    <property type="component" value="Unplaced"/>
</dbReference>
<evidence type="ECO:0000256" key="3">
    <source>
        <dbReference type="ARBA" id="ARBA00022737"/>
    </source>
</evidence>
<proteinExistence type="predicted"/>
<feature type="domain" description="C2H2-type" evidence="8">
    <location>
        <begin position="427"/>
        <end position="454"/>
    </location>
</feature>
<evidence type="ECO:0000259" key="8">
    <source>
        <dbReference type="PROSITE" id="PS50157"/>
    </source>
</evidence>
<dbReference type="PROSITE" id="PS00028">
    <property type="entry name" value="ZINC_FINGER_C2H2_1"/>
    <property type="match status" value="10"/>
</dbReference>
<dbReference type="InterPro" id="IPR050758">
    <property type="entry name" value="Znf_C2H2-type"/>
</dbReference>
<feature type="domain" description="C2H2-type" evidence="8">
    <location>
        <begin position="362"/>
        <end position="389"/>
    </location>
</feature>
<keyword evidence="6" id="KW-0539">Nucleus</keyword>
<dbReference type="GO" id="GO:0008270">
    <property type="term" value="F:zinc ion binding"/>
    <property type="evidence" value="ECO:0007669"/>
    <property type="project" value="UniProtKB-KW"/>
</dbReference>
<keyword evidence="4 7" id="KW-0863">Zinc-finger</keyword>
<dbReference type="KEGG" id="soy:115881674"/>
<name>A0A6J2XU69_SITOR</name>
<dbReference type="Pfam" id="PF00096">
    <property type="entry name" value="zf-C2H2"/>
    <property type="match status" value="8"/>
</dbReference>
<dbReference type="InterPro" id="IPR036236">
    <property type="entry name" value="Znf_C2H2_sf"/>
</dbReference>
<reference evidence="10" key="1">
    <citation type="submission" date="2025-08" db="UniProtKB">
        <authorList>
            <consortium name="RefSeq"/>
        </authorList>
    </citation>
    <scope>IDENTIFICATION</scope>
    <source>
        <tissue evidence="10">Gonads</tissue>
    </source>
</reference>
<keyword evidence="2" id="KW-0479">Metal-binding</keyword>
<dbReference type="AlphaFoldDB" id="A0A6J2XU69"/>
<dbReference type="FunFam" id="3.30.160.60:FF:000446">
    <property type="entry name" value="Zinc finger protein"/>
    <property type="match status" value="1"/>
</dbReference>
<dbReference type="GeneID" id="115881674"/>
<keyword evidence="5" id="KW-0862">Zinc</keyword>
<dbReference type="InterPro" id="IPR013087">
    <property type="entry name" value="Znf_C2H2_type"/>
</dbReference>
<organism evidence="9 10">
    <name type="scientific">Sitophilus oryzae</name>
    <name type="common">Rice weevil</name>
    <name type="synonym">Curculio oryzae</name>
    <dbReference type="NCBI Taxonomy" id="7048"/>
    <lineage>
        <taxon>Eukaryota</taxon>
        <taxon>Metazoa</taxon>
        <taxon>Ecdysozoa</taxon>
        <taxon>Arthropoda</taxon>
        <taxon>Hexapoda</taxon>
        <taxon>Insecta</taxon>
        <taxon>Pterygota</taxon>
        <taxon>Neoptera</taxon>
        <taxon>Endopterygota</taxon>
        <taxon>Coleoptera</taxon>
        <taxon>Polyphaga</taxon>
        <taxon>Cucujiformia</taxon>
        <taxon>Curculionidae</taxon>
        <taxon>Dryophthorinae</taxon>
        <taxon>Sitophilus</taxon>
    </lineage>
</organism>
<evidence type="ECO:0000256" key="7">
    <source>
        <dbReference type="PROSITE-ProRule" id="PRU00042"/>
    </source>
</evidence>
<dbReference type="SUPFAM" id="SSF57667">
    <property type="entry name" value="beta-beta-alpha zinc fingers"/>
    <property type="match status" value="5"/>
</dbReference>
<feature type="domain" description="C2H2-type" evidence="8">
    <location>
        <begin position="247"/>
        <end position="274"/>
    </location>
</feature>
<dbReference type="PROSITE" id="PS50157">
    <property type="entry name" value="ZINC_FINGER_C2H2_2"/>
    <property type="match status" value="10"/>
</dbReference>
<evidence type="ECO:0000256" key="2">
    <source>
        <dbReference type="ARBA" id="ARBA00022723"/>
    </source>
</evidence>
<feature type="domain" description="C2H2-type" evidence="8">
    <location>
        <begin position="455"/>
        <end position="483"/>
    </location>
</feature>
<evidence type="ECO:0000256" key="6">
    <source>
        <dbReference type="ARBA" id="ARBA00023242"/>
    </source>
</evidence>
<dbReference type="Gene3D" id="3.30.160.60">
    <property type="entry name" value="Classic Zinc Finger"/>
    <property type="match status" value="9"/>
</dbReference>
<keyword evidence="3" id="KW-0677">Repeat</keyword>
<dbReference type="PANTHER" id="PTHR23234">
    <property type="entry name" value="ZNF44 PROTEIN"/>
    <property type="match status" value="1"/>
</dbReference>
<dbReference type="OrthoDB" id="6077919at2759"/>
<feature type="domain" description="C2H2-type" evidence="8">
    <location>
        <begin position="275"/>
        <end position="302"/>
    </location>
</feature>
<protein>
    <submittedName>
        <fullName evidence="10">Zinc finger protein 664-like</fullName>
    </submittedName>
</protein>
<feature type="domain" description="C2H2-type" evidence="8">
    <location>
        <begin position="390"/>
        <end position="413"/>
    </location>
</feature>
<dbReference type="SMART" id="SM00355">
    <property type="entry name" value="ZnF_C2H2"/>
    <property type="match status" value="10"/>
</dbReference>
<dbReference type="GO" id="GO:0032502">
    <property type="term" value="P:developmental process"/>
    <property type="evidence" value="ECO:0007669"/>
    <property type="project" value="UniProtKB-ARBA"/>
</dbReference>